<keyword evidence="5" id="KW-0150">Chloroplast</keyword>
<dbReference type="CDD" id="cd01425">
    <property type="entry name" value="RPS2"/>
    <property type="match status" value="1"/>
</dbReference>
<dbReference type="Gene3D" id="2.40.50.140">
    <property type="entry name" value="Nucleic acid-binding proteins"/>
    <property type="match status" value="2"/>
</dbReference>
<dbReference type="InterPro" id="IPR005706">
    <property type="entry name" value="Ribosomal_uS2_bac/mit/plastid"/>
</dbReference>
<keyword evidence="5" id="KW-0934">Plastid</keyword>
<evidence type="ECO:0000256" key="1">
    <source>
        <dbReference type="ARBA" id="ARBA00004229"/>
    </source>
</evidence>
<dbReference type="PANTHER" id="PTHR12534">
    <property type="entry name" value="30S RIBOSOMAL PROTEIN S2 PROKARYOTIC AND ORGANELLAR"/>
    <property type="match status" value="1"/>
</dbReference>
<keyword evidence="3" id="KW-0687">Ribonucleoprotein</keyword>
<dbReference type="InterPro" id="IPR012340">
    <property type="entry name" value="NA-bd_OB-fold"/>
</dbReference>
<dbReference type="SUPFAM" id="SSF50249">
    <property type="entry name" value="Nucleic acid-binding proteins"/>
    <property type="match status" value="1"/>
</dbReference>
<dbReference type="GO" id="GO:0003735">
    <property type="term" value="F:structural constituent of ribosome"/>
    <property type="evidence" value="ECO:0007669"/>
    <property type="project" value="InterPro"/>
</dbReference>
<evidence type="ECO:0000256" key="2">
    <source>
        <dbReference type="ARBA" id="ARBA00006242"/>
    </source>
</evidence>
<dbReference type="SUPFAM" id="SSF52313">
    <property type="entry name" value="Ribosomal protein S2"/>
    <property type="match status" value="2"/>
</dbReference>
<comment type="subcellular location">
    <subcellularLocation>
        <location evidence="1 3">Plastid</location>
        <location evidence="1 3">Chloroplast</location>
    </subcellularLocation>
</comment>
<dbReference type="GO" id="GO:0006412">
    <property type="term" value="P:translation"/>
    <property type="evidence" value="ECO:0007669"/>
    <property type="project" value="UniProtKB-UniRule"/>
</dbReference>
<dbReference type="PANTHER" id="PTHR12534:SF0">
    <property type="entry name" value="SMALL RIBOSOMAL SUBUNIT PROTEIN US2M"/>
    <property type="match status" value="1"/>
</dbReference>
<dbReference type="Gene3D" id="3.40.50.10490">
    <property type="entry name" value="Glucose-6-phosphate isomerase like protein, domain 1"/>
    <property type="match status" value="2"/>
</dbReference>
<keyword evidence="3 5" id="KW-0689">Ribosomal protein</keyword>
<comment type="similarity">
    <text evidence="2 3">Belongs to the universal ribosomal protein uS2 family.</text>
</comment>
<accession>A0A0S2LNT0</accession>
<dbReference type="HAMAP" id="MF_00291_B">
    <property type="entry name" value="Ribosomal_uS2_B"/>
    <property type="match status" value="1"/>
</dbReference>
<gene>
    <name evidence="3 5" type="primary">rps2</name>
</gene>
<dbReference type="RefSeq" id="YP_009184998.1">
    <property type="nucleotide sequence ID" value="NC_028583.1"/>
</dbReference>
<dbReference type="GeneID" id="26378766"/>
<dbReference type="Pfam" id="PF01938">
    <property type="entry name" value="TRAM"/>
    <property type="match status" value="1"/>
</dbReference>
<evidence type="ECO:0000256" key="3">
    <source>
        <dbReference type="HAMAP-Rule" id="MF_00291"/>
    </source>
</evidence>
<protein>
    <recommendedName>
        <fullName evidence="3">Small ribosomal subunit protein uS2c</fullName>
    </recommendedName>
</protein>
<feature type="domain" description="TRAM" evidence="4">
    <location>
        <begin position="29"/>
        <end position="93"/>
    </location>
</feature>
<proteinExistence type="inferred from homology"/>
<dbReference type="InterPro" id="IPR023591">
    <property type="entry name" value="Ribosomal_uS2_flav_dom_sf"/>
</dbReference>
<dbReference type="EMBL" id="KT625415">
    <property type="protein sequence ID" value="ALO63072.1"/>
    <property type="molecule type" value="Genomic_DNA"/>
</dbReference>
<dbReference type="Pfam" id="PF00318">
    <property type="entry name" value="Ribosomal_S2"/>
    <property type="match status" value="2"/>
</dbReference>
<feature type="domain" description="TRAM" evidence="4">
    <location>
        <begin position="103"/>
        <end position="165"/>
    </location>
</feature>
<dbReference type="NCBIfam" id="TIGR01011">
    <property type="entry name" value="rpsB_bact"/>
    <property type="match status" value="1"/>
</dbReference>
<evidence type="ECO:0000313" key="5">
    <source>
        <dbReference type="EMBL" id="ALO63072.1"/>
    </source>
</evidence>
<organism evidence="5">
    <name type="scientific">Hafniomonas laevis</name>
    <dbReference type="NCBI Taxonomy" id="436124"/>
    <lineage>
        <taxon>Eukaryota</taxon>
        <taxon>Viridiplantae</taxon>
        <taxon>Chlorophyta</taxon>
        <taxon>core chlorophytes</taxon>
        <taxon>Chlorophyceae</taxon>
        <taxon>CS clade</taxon>
        <taxon>Chlamydomonadales</taxon>
        <taxon>Dunaliellaceae</taxon>
        <taxon>Hafniomonas</taxon>
    </lineage>
</organism>
<sequence>METKTKMNSRRKQTRFNDSTMRKFAQQKNITVGTICDVEISALGPTGVGIATLSRNISVFVPNTVVGETAQIEITKIQSVTGKVKYAIARKIKTIKSDSIALPEILGTVLQVRITKTGPLGSGQAEYSVGNTVYPLIVPNATVGNEYSVLITRLKRNYGFAKIIKQEADSKVTSNSTALKAGSFFTVTVPARAPRYGKFIAIKMRANNESVVALIRLGLGAKAGQRVRVQVTKTLNTKIQDAPVVLAKVIKLAPLSASTLKLRTRQAVRQMVKNGLHFGDKTVKCQANMKKYLWSSRRANSGLRPVVKNGRYFVNLLKTRQCLTQALKAVSKYAAKGRTFLFVGTSKISSSLIARAALFSKNFFVNTRWLGGMLTNWKTIVKSISKIRPILQQKQEIMTQILQKRQRIKQYFLSKLDKLNTKTKLLVQIGRTVLNRLQTNAENTQGANWVTMSLVSRSSILMQKRQQLIEKAQLLFTKRQQLLAKCELLDKTNQQLFSNVTQLQNKYAQLTTQYNLKCAKLQEFKALLVVSVQLNKLAQQQASLNPQGGQQTYVGPYAQLTKSSDSSLAIVPSPPKELFNKIILAMRAQTEGASFATAKNEKGNFVIFSKLLIKFSQSSSYLQEQIKTLHTELQLLGQEINATQKVLTQQKEIFAKRLQIKQAIYKELTNVRTQLAVEQKIVSIVKTKLMRLDAQRRLLSFIPRVKALTIRYNAVGSMNAAEANAAQQNIQQTVQLVMRRLVDPKMKYSIDKIFDAKLRTKSKKTAAIRKKKWQSLLKYFGGIANMTKLTRKQISNNIAIIIGQQENMNAVRECKKMGIKMLNIVDTNCNPALADHIIPANDDSRNSIKYVLTQLLTYIRLAQKLRTRMQQVQSNTKKVQKLFKGTVTSRSKKVNMKTR</sequence>
<geneLocation type="chloroplast" evidence="5"/>
<dbReference type="InterPro" id="IPR001865">
    <property type="entry name" value="Ribosomal_uS2"/>
</dbReference>
<dbReference type="AlphaFoldDB" id="A0A0S2LNT0"/>
<evidence type="ECO:0000259" key="4">
    <source>
        <dbReference type="PROSITE" id="PS50926"/>
    </source>
</evidence>
<dbReference type="GO" id="GO:0005763">
    <property type="term" value="C:mitochondrial small ribosomal subunit"/>
    <property type="evidence" value="ECO:0007669"/>
    <property type="project" value="TreeGrafter"/>
</dbReference>
<dbReference type="InterPro" id="IPR002792">
    <property type="entry name" value="TRAM_dom"/>
</dbReference>
<reference evidence="5" key="1">
    <citation type="journal article" date="2015" name="BMC Evol. Biol.">
        <title>Chloroplast phylogenomic analysis of chlorophyte green algae identifies a novel lineage sister to the Sphaeropleales (Chlorophyceae).</title>
        <authorList>
            <person name="Lemieux C."/>
            <person name="Vincent A.T."/>
            <person name="Labarre A."/>
            <person name="Otis C."/>
            <person name="Turmel M."/>
        </authorList>
    </citation>
    <scope>NUCLEOTIDE SEQUENCE</scope>
</reference>
<name>A0A0S2LNT0_9CHLO</name>
<dbReference type="GO" id="GO:0009507">
    <property type="term" value="C:chloroplast"/>
    <property type="evidence" value="ECO:0007669"/>
    <property type="project" value="UniProtKB-SubCell"/>
</dbReference>
<dbReference type="PROSITE" id="PS50926">
    <property type="entry name" value="TRAM"/>
    <property type="match status" value="2"/>
</dbReference>